<evidence type="ECO:0000313" key="5">
    <source>
        <dbReference type="Proteomes" id="UP000009183"/>
    </source>
</evidence>
<dbReference type="PANTHER" id="PTHR31623">
    <property type="entry name" value="F21J9.9"/>
    <property type="match status" value="1"/>
</dbReference>
<dbReference type="eggNOG" id="ENOG502QSKU">
    <property type="taxonomic scope" value="Eukaryota"/>
</dbReference>
<comment type="similarity">
    <text evidence="1">Belongs to the plant acyltransferase family.</text>
</comment>
<dbReference type="GO" id="GO:0016746">
    <property type="term" value="F:acyltransferase activity"/>
    <property type="evidence" value="ECO:0007669"/>
    <property type="project" value="UniProtKB-KW"/>
</dbReference>
<dbReference type="STRING" id="29760.D7TAL1"/>
<dbReference type="PaxDb" id="29760-VIT_01s0010g02300.t01"/>
<dbReference type="InParanoid" id="D7TAL1"/>
<dbReference type="HOGENOM" id="CLU_014546_0_2_1"/>
<evidence type="ECO:0000256" key="3">
    <source>
        <dbReference type="ARBA" id="ARBA00023315"/>
    </source>
</evidence>
<organism evidence="4 5">
    <name type="scientific">Vitis vinifera</name>
    <name type="common">Grape</name>
    <dbReference type="NCBI Taxonomy" id="29760"/>
    <lineage>
        <taxon>Eukaryota</taxon>
        <taxon>Viridiplantae</taxon>
        <taxon>Streptophyta</taxon>
        <taxon>Embryophyta</taxon>
        <taxon>Tracheophyta</taxon>
        <taxon>Spermatophyta</taxon>
        <taxon>Magnoliopsida</taxon>
        <taxon>eudicotyledons</taxon>
        <taxon>Gunneridae</taxon>
        <taxon>Pentapetalae</taxon>
        <taxon>rosids</taxon>
        <taxon>Vitales</taxon>
        <taxon>Vitaceae</taxon>
        <taxon>Viteae</taxon>
        <taxon>Vitis</taxon>
    </lineage>
</organism>
<accession>D7TAL1</accession>
<dbReference type="PANTHER" id="PTHR31623:SF17">
    <property type="entry name" value="F21J9.9"/>
    <property type="match status" value="1"/>
</dbReference>
<reference evidence="5" key="1">
    <citation type="journal article" date="2007" name="Nature">
        <title>The grapevine genome sequence suggests ancestral hexaploidization in major angiosperm phyla.</title>
        <authorList>
            <consortium name="The French-Italian Public Consortium for Grapevine Genome Characterization."/>
            <person name="Jaillon O."/>
            <person name="Aury J.-M."/>
            <person name="Noel B."/>
            <person name="Policriti A."/>
            <person name="Clepet C."/>
            <person name="Casagrande A."/>
            <person name="Choisne N."/>
            <person name="Aubourg S."/>
            <person name="Vitulo N."/>
            <person name="Jubin C."/>
            <person name="Vezzi A."/>
            <person name="Legeai F."/>
            <person name="Hugueney P."/>
            <person name="Dasilva C."/>
            <person name="Horner D."/>
            <person name="Mica E."/>
            <person name="Jublot D."/>
            <person name="Poulain J."/>
            <person name="Bruyere C."/>
            <person name="Billault A."/>
            <person name="Segurens B."/>
            <person name="Gouyvenoux M."/>
            <person name="Ugarte E."/>
            <person name="Cattonaro F."/>
            <person name="Anthouard V."/>
            <person name="Vico V."/>
            <person name="Del Fabbro C."/>
            <person name="Alaux M."/>
            <person name="Di Gaspero G."/>
            <person name="Dumas V."/>
            <person name="Felice N."/>
            <person name="Paillard S."/>
            <person name="Juman I."/>
            <person name="Moroldo M."/>
            <person name="Scalabrin S."/>
            <person name="Canaguier A."/>
            <person name="Le Clainche I."/>
            <person name="Malacrida G."/>
            <person name="Durand E."/>
            <person name="Pesole G."/>
            <person name="Laucou V."/>
            <person name="Chatelet P."/>
            <person name="Merdinoglu D."/>
            <person name="Delledonne M."/>
            <person name="Pezzotti M."/>
            <person name="Lecharny A."/>
            <person name="Scarpelli C."/>
            <person name="Artiguenave F."/>
            <person name="Pe M.E."/>
            <person name="Valle G."/>
            <person name="Morgante M."/>
            <person name="Caboche M."/>
            <person name="Adam-Blondon A.-F."/>
            <person name="Weissenbach J."/>
            <person name="Quetier F."/>
            <person name="Wincker P."/>
        </authorList>
    </citation>
    <scope>NUCLEOTIDE SEQUENCE [LARGE SCALE GENOMIC DNA]</scope>
    <source>
        <strain evidence="5">cv. Pinot noir / PN40024</strain>
    </source>
</reference>
<dbReference type="InterPro" id="IPR023213">
    <property type="entry name" value="CAT-like_dom_sf"/>
</dbReference>
<dbReference type="AlphaFoldDB" id="D7TAL1"/>
<dbReference type="OMA" id="NILHIEV"/>
<sequence>MINLCDYINILHIEVEEGGVERCRRLKESLSEILVRFYPLAGRVRDDALVECNDEGVPYSKAKVNCQLAAISPRRPTRIEVLSAFIWSHFVAATHGKTDPERIYTMLHSVNLRTRMDPPLPENYFGNVSRLAIATPCMDSEKECHDFVNHMRDAISKINGDYVRKLQEGYGYLNFMKKRTESVSKGEVVSFTFTSLCRFPLYEGDFGWGKPVWVGSASLLFKNLVVYMDNGIGREIETWVNLKEVDMAKFQEDKEFLSFVSRILDAKL</sequence>
<gene>
    <name evidence="4" type="ordered locus">VIT_01s0010g02300</name>
</gene>
<dbReference type="EMBL" id="FN595754">
    <property type="protein sequence ID" value="CBI27534.3"/>
    <property type="molecule type" value="Genomic_DNA"/>
</dbReference>
<evidence type="ECO:0000256" key="2">
    <source>
        <dbReference type="ARBA" id="ARBA00022679"/>
    </source>
</evidence>
<dbReference type="Pfam" id="PF02458">
    <property type="entry name" value="Transferase"/>
    <property type="match status" value="2"/>
</dbReference>
<keyword evidence="2" id="KW-0808">Transferase</keyword>
<evidence type="ECO:0000313" key="4">
    <source>
        <dbReference type="EMBL" id="CBI27534.3"/>
    </source>
</evidence>
<keyword evidence="5" id="KW-1185">Reference proteome</keyword>
<evidence type="ECO:0008006" key="6">
    <source>
        <dbReference type="Google" id="ProtNLM"/>
    </source>
</evidence>
<dbReference type="OrthoDB" id="1932220at2759"/>
<keyword evidence="3" id="KW-0012">Acyltransferase</keyword>
<proteinExistence type="inferred from homology"/>
<protein>
    <recommendedName>
        <fullName evidence="6">Vinorine synthase</fullName>
    </recommendedName>
</protein>
<dbReference type="Gene3D" id="3.30.559.10">
    <property type="entry name" value="Chloramphenicol acetyltransferase-like domain"/>
    <property type="match status" value="1"/>
</dbReference>
<dbReference type="Proteomes" id="UP000009183">
    <property type="component" value="Chromosome 1"/>
</dbReference>
<name>D7TAL1_VITVI</name>
<evidence type="ECO:0000256" key="1">
    <source>
        <dbReference type="ARBA" id="ARBA00009861"/>
    </source>
</evidence>